<evidence type="ECO:0000313" key="1">
    <source>
        <dbReference type="EMBL" id="KAI8568819.1"/>
    </source>
</evidence>
<proteinExistence type="predicted"/>
<dbReference type="EMBL" id="CM046389">
    <property type="protein sequence ID" value="KAI8568819.1"/>
    <property type="molecule type" value="Genomic_DNA"/>
</dbReference>
<evidence type="ECO:0000313" key="2">
    <source>
        <dbReference type="Proteomes" id="UP001062846"/>
    </source>
</evidence>
<keyword evidence="2" id="KW-1185">Reference proteome</keyword>
<name>A0ACC0PUI8_RHOML</name>
<dbReference type="Proteomes" id="UP001062846">
    <property type="component" value="Chromosome 2"/>
</dbReference>
<sequence length="125" mass="14525">MHLRINSSRRAESAHARLKLYLGDTMSSLQTSFDKIEKVKCRISLEAMEFIHDQLESTLEVSPHIVGYCNCTIKITHRLPCMHDLAYYRSISTPIPLCGIHTHWIRLSMHANEFNDERTRPDRTS</sequence>
<protein>
    <submittedName>
        <fullName evidence="1">Uncharacterized protein</fullName>
    </submittedName>
</protein>
<reference evidence="1" key="1">
    <citation type="submission" date="2022-02" db="EMBL/GenBank/DDBJ databases">
        <title>Plant Genome Project.</title>
        <authorList>
            <person name="Zhang R.-G."/>
        </authorList>
    </citation>
    <scope>NUCLEOTIDE SEQUENCE</scope>
    <source>
        <strain evidence="1">AT1</strain>
    </source>
</reference>
<organism evidence="1 2">
    <name type="scientific">Rhododendron molle</name>
    <name type="common">Chinese azalea</name>
    <name type="synonym">Azalea mollis</name>
    <dbReference type="NCBI Taxonomy" id="49168"/>
    <lineage>
        <taxon>Eukaryota</taxon>
        <taxon>Viridiplantae</taxon>
        <taxon>Streptophyta</taxon>
        <taxon>Embryophyta</taxon>
        <taxon>Tracheophyta</taxon>
        <taxon>Spermatophyta</taxon>
        <taxon>Magnoliopsida</taxon>
        <taxon>eudicotyledons</taxon>
        <taxon>Gunneridae</taxon>
        <taxon>Pentapetalae</taxon>
        <taxon>asterids</taxon>
        <taxon>Ericales</taxon>
        <taxon>Ericaceae</taxon>
        <taxon>Ericoideae</taxon>
        <taxon>Rhodoreae</taxon>
        <taxon>Rhododendron</taxon>
    </lineage>
</organism>
<accession>A0ACC0PUI8</accession>
<gene>
    <name evidence="1" type="ORF">RHMOL_Rhmol02G0229800</name>
</gene>
<comment type="caution">
    <text evidence="1">The sequence shown here is derived from an EMBL/GenBank/DDBJ whole genome shotgun (WGS) entry which is preliminary data.</text>
</comment>